<keyword evidence="3" id="KW-1185">Reference proteome</keyword>
<comment type="caution">
    <text evidence="2">The sequence shown here is derived from an EMBL/GenBank/DDBJ whole genome shotgun (WGS) entry which is preliminary data.</text>
</comment>
<evidence type="ECO:0000256" key="1">
    <source>
        <dbReference type="SAM" id="MobiDB-lite"/>
    </source>
</evidence>
<evidence type="ECO:0008006" key="4">
    <source>
        <dbReference type="Google" id="ProtNLM"/>
    </source>
</evidence>
<gene>
    <name evidence="2" type="ORF">B0I35DRAFT_429346</name>
</gene>
<reference evidence="2" key="1">
    <citation type="journal article" date="2021" name="Nat. Commun.">
        <title>Genetic determinants of endophytism in the Arabidopsis root mycobiome.</title>
        <authorList>
            <person name="Mesny F."/>
            <person name="Miyauchi S."/>
            <person name="Thiergart T."/>
            <person name="Pickel B."/>
            <person name="Atanasova L."/>
            <person name="Karlsson M."/>
            <person name="Huettel B."/>
            <person name="Barry K.W."/>
            <person name="Haridas S."/>
            <person name="Chen C."/>
            <person name="Bauer D."/>
            <person name="Andreopoulos W."/>
            <person name="Pangilinan J."/>
            <person name="LaButti K."/>
            <person name="Riley R."/>
            <person name="Lipzen A."/>
            <person name="Clum A."/>
            <person name="Drula E."/>
            <person name="Henrissat B."/>
            <person name="Kohler A."/>
            <person name="Grigoriev I.V."/>
            <person name="Martin F.M."/>
            <person name="Hacquard S."/>
        </authorList>
    </citation>
    <scope>NUCLEOTIDE SEQUENCE</scope>
    <source>
        <strain evidence="2">MPI-CAGE-CH-0235</strain>
    </source>
</reference>
<accession>A0A8K0WRI6</accession>
<feature type="region of interest" description="Disordered" evidence="1">
    <location>
        <begin position="27"/>
        <end position="58"/>
    </location>
</feature>
<dbReference type="AlphaFoldDB" id="A0A8K0WRI6"/>
<feature type="region of interest" description="Disordered" evidence="1">
    <location>
        <begin position="118"/>
        <end position="162"/>
    </location>
</feature>
<sequence length="396" mass="43157">MATPAGELAPQSLSVVTQGSMLGLADFNFNMDQPQPPPPPPHPHPHHPFFGGGAPGPAEYLFSPGIPDRVDDFPPQASFADLWNSNNRFLPSSSSVYPDIPAVPPFISPSPILNSSLQGSLSSVPLRKRQQQPPSGRPRSARHGSRQIALRHHPRPPPSSIAEGATVHWMARFSEIHSRLLELSGSLPSPDATAQSPALGRPADERFRGSGFPVDEVFGLTGTVADIFEELCSADEPSTMQSRIDSSEPGNSLFALSMYVRILDIFQKIFSLVRRELAHAESHVEFRYWKLPDVSIGSIEVDSSPRFQMFLAVQVALQFLTRLRKSATVLHSSAALDNGMQPSRGPNGTSMFTGSVDNTITAIQSQEAALANFLSELRVELEVFRDSVEFEDDESS</sequence>
<dbReference type="Proteomes" id="UP000813444">
    <property type="component" value="Unassembled WGS sequence"/>
</dbReference>
<dbReference type="OrthoDB" id="4330117at2759"/>
<dbReference type="EMBL" id="JAGPNK010000006">
    <property type="protein sequence ID" value="KAH7319581.1"/>
    <property type="molecule type" value="Genomic_DNA"/>
</dbReference>
<organism evidence="2 3">
    <name type="scientific">Stachybotrys elegans</name>
    <dbReference type="NCBI Taxonomy" id="80388"/>
    <lineage>
        <taxon>Eukaryota</taxon>
        <taxon>Fungi</taxon>
        <taxon>Dikarya</taxon>
        <taxon>Ascomycota</taxon>
        <taxon>Pezizomycotina</taxon>
        <taxon>Sordariomycetes</taxon>
        <taxon>Hypocreomycetidae</taxon>
        <taxon>Hypocreales</taxon>
        <taxon>Stachybotryaceae</taxon>
        <taxon>Stachybotrys</taxon>
    </lineage>
</organism>
<evidence type="ECO:0000313" key="2">
    <source>
        <dbReference type="EMBL" id="KAH7319581.1"/>
    </source>
</evidence>
<proteinExistence type="predicted"/>
<name>A0A8K0WRI6_9HYPO</name>
<evidence type="ECO:0000313" key="3">
    <source>
        <dbReference type="Proteomes" id="UP000813444"/>
    </source>
</evidence>
<protein>
    <recommendedName>
        <fullName evidence="4">Aflatoxin regulatory protein domain-containing protein</fullName>
    </recommendedName>
</protein>
<feature type="compositionally biased region" description="Basic residues" evidence="1">
    <location>
        <begin position="139"/>
        <end position="155"/>
    </location>
</feature>
<feature type="region of interest" description="Disordered" evidence="1">
    <location>
        <begin position="187"/>
        <end position="206"/>
    </location>
</feature>